<reference evidence="2 3" key="1">
    <citation type="submission" date="2018-11" db="EMBL/GenBank/DDBJ databases">
        <title>Characterization of surface water Dickeya isolates.</title>
        <authorList>
            <person name="Van Gijsegem F."/>
            <person name="Pedron J."/>
        </authorList>
    </citation>
    <scope>NUCLEOTIDE SEQUENCE [LARGE SCALE GENOMIC DNA]</scope>
    <source>
        <strain evidence="2 3">FVG1-MFV-O17</strain>
    </source>
</reference>
<evidence type="ECO:0000256" key="1">
    <source>
        <dbReference type="SAM" id="Coils"/>
    </source>
</evidence>
<gene>
    <name evidence="2" type="ORF">EF878_07270</name>
</gene>
<evidence type="ECO:0000313" key="2">
    <source>
        <dbReference type="EMBL" id="RNM07726.1"/>
    </source>
</evidence>
<dbReference type="Proteomes" id="UP000276061">
    <property type="component" value="Unassembled WGS sequence"/>
</dbReference>
<protein>
    <submittedName>
        <fullName evidence="2">Uncharacterized protein</fullName>
    </submittedName>
</protein>
<name>A0A3N0G660_9GAMM</name>
<comment type="caution">
    <text evidence="2">The sequence shown here is derived from an EMBL/GenBank/DDBJ whole genome shotgun (WGS) entry which is preliminary data.</text>
</comment>
<sequence>MTELTKEALTDAIRSAAVKAASTDERRVLNYAAGEIERQGNEIEHLKSYMRELTEAMNRARRTAKELGEENHALRNPASTEKITAQLEELKYTRVEPNGWTCKTLAHGRVTDDVAESWNGAIDAAILTIADWDALCQAQQEPITFDVLRNAVAEITGGLPQEWDTAVYKGHQPVPFINFNSLSRIVERFRNNPAPAVPDELMADKAYQLLMEKGGVASPVEATVFGWRACRDEMLQSSGNSEQLKPSLDTAKLFNKFYERYPLETFACDGDRAQAAGYFMSGAEIQCFGQYIDRAAPRSEGGAA</sequence>
<dbReference type="RefSeq" id="WP_123252353.1">
    <property type="nucleotide sequence ID" value="NZ_RJLR01000012.1"/>
</dbReference>
<proteinExistence type="predicted"/>
<keyword evidence="1" id="KW-0175">Coiled coil</keyword>
<dbReference type="AlphaFoldDB" id="A0A3N0G660"/>
<accession>A0A3N0G660</accession>
<evidence type="ECO:0000313" key="3">
    <source>
        <dbReference type="Proteomes" id="UP000276061"/>
    </source>
</evidence>
<dbReference type="OrthoDB" id="6481108at2"/>
<organism evidence="2 3">
    <name type="scientific">Dickeya undicola</name>
    <dbReference type="NCBI Taxonomy" id="1577887"/>
    <lineage>
        <taxon>Bacteria</taxon>
        <taxon>Pseudomonadati</taxon>
        <taxon>Pseudomonadota</taxon>
        <taxon>Gammaproteobacteria</taxon>
        <taxon>Enterobacterales</taxon>
        <taxon>Pectobacteriaceae</taxon>
        <taxon>Dickeya</taxon>
    </lineage>
</organism>
<feature type="coiled-coil region" evidence="1">
    <location>
        <begin position="36"/>
        <end position="70"/>
    </location>
</feature>
<dbReference type="EMBL" id="RJLR01000012">
    <property type="protein sequence ID" value="RNM07726.1"/>
    <property type="molecule type" value="Genomic_DNA"/>
</dbReference>